<dbReference type="GO" id="GO:0016491">
    <property type="term" value="F:oxidoreductase activity"/>
    <property type="evidence" value="ECO:0007669"/>
    <property type="project" value="InterPro"/>
</dbReference>
<accession>A0A9P5HJ45</accession>
<proteinExistence type="predicted"/>
<evidence type="ECO:0000313" key="2">
    <source>
        <dbReference type="EMBL" id="KAF7555276.1"/>
    </source>
</evidence>
<dbReference type="InterPro" id="IPR013154">
    <property type="entry name" value="ADH-like_N"/>
</dbReference>
<organism evidence="2 3">
    <name type="scientific">Cylindrodendrum hubeiense</name>
    <dbReference type="NCBI Taxonomy" id="595255"/>
    <lineage>
        <taxon>Eukaryota</taxon>
        <taxon>Fungi</taxon>
        <taxon>Dikarya</taxon>
        <taxon>Ascomycota</taxon>
        <taxon>Pezizomycotina</taxon>
        <taxon>Sordariomycetes</taxon>
        <taxon>Hypocreomycetidae</taxon>
        <taxon>Hypocreales</taxon>
        <taxon>Nectriaceae</taxon>
        <taxon>Cylindrodendrum</taxon>
    </lineage>
</organism>
<protein>
    <recommendedName>
        <fullName evidence="1">Enoyl reductase (ER) domain-containing protein</fullName>
    </recommendedName>
</protein>
<dbReference type="Proteomes" id="UP000722485">
    <property type="component" value="Unassembled WGS sequence"/>
</dbReference>
<dbReference type="Pfam" id="PF08240">
    <property type="entry name" value="ADH_N"/>
    <property type="match status" value="1"/>
</dbReference>
<dbReference type="Gene3D" id="3.40.50.720">
    <property type="entry name" value="NAD(P)-binding Rossmann-like Domain"/>
    <property type="match status" value="1"/>
</dbReference>
<dbReference type="InterPro" id="IPR052711">
    <property type="entry name" value="Zinc_ADH-like"/>
</dbReference>
<sequence>MSTHTVYRFTSRNGFDGLQAFQEPIPVAGKYEVLVKVRSVALNYRDVAIANSTYPVPVKDLVIPCSDMAGEVVQVGELADGFSIGDRVISPVSHAMLYGPAKDHINTLGGLKDGVLREYIALPAHATIKLPKSSHSFAQWASLVTTGGTAWNSLYGLVPLKPGQTVLVLGTGGVSLTALILAKAAGATVIITSSSDDKLEHVKSKYGADYTINYNTHPNWGAEVQRITNGQGVDNVIEISGTGTIEKSIEAVAWGGIVSVIGFLTTVPKEEMPDVTLLTLLKGATLRAVLSGSKQQLEDAVAFMGSRELQMPVDKTFGFNRDEIIEALKYVESGKHIGKDIQRLGQECLFDDPGDDPQHLPFDFTQSFNTSRSRRPRNHLKPVLEQQGAFETTQGVLNTPERCPGARYQLNSQTHRYAQSMRSMKDSLVDMCRPVQLSSFYE</sequence>
<dbReference type="SUPFAM" id="SSF51735">
    <property type="entry name" value="NAD(P)-binding Rossmann-fold domains"/>
    <property type="match status" value="1"/>
</dbReference>
<dbReference type="Pfam" id="PF00107">
    <property type="entry name" value="ADH_zinc_N"/>
    <property type="match status" value="1"/>
</dbReference>
<evidence type="ECO:0000313" key="3">
    <source>
        <dbReference type="Proteomes" id="UP000722485"/>
    </source>
</evidence>
<dbReference type="InterPro" id="IPR013149">
    <property type="entry name" value="ADH-like_C"/>
</dbReference>
<reference evidence="2" key="1">
    <citation type="submission" date="2020-03" db="EMBL/GenBank/DDBJ databases">
        <title>Draft Genome Sequence of Cylindrodendrum hubeiense.</title>
        <authorList>
            <person name="Buettner E."/>
            <person name="Kellner H."/>
        </authorList>
    </citation>
    <scope>NUCLEOTIDE SEQUENCE</scope>
    <source>
        <strain evidence="2">IHI 201604</strain>
    </source>
</reference>
<dbReference type="EMBL" id="JAANBB010000022">
    <property type="protein sequence ID" value="KAF7555276.1"/>
    <property type="molecule type" value="Genomic_DNA"/>
</dbReference>
<dbReference type="Gene3D" id="3.90.180.10">
    <property type="entry name" value="Medium-chain alcohol dehydrogenases, catalytic domain"/>
    <property type="match status" value="1"/>
</dbReference>
<feature type="domain" description="Enoyl reductase (ER)" evidence="1">
    <location>
        <begin position="14"/>
        <end position="342"/>
    </location>
</feature>
<dbReference type="CDD" id="cd08276">
    <property type="entry name" value="MDR7"/>
    <property type="match status" value="1"/>
</dbReference>
<dbReference type="SMART" id="SM00829">
    <property type="entry name" value="PKS_ER"/>
    <property type="match status" value="1"/>
</dbReference>
<dbReference type="OrthoDB" id="3509362at2759"/>
<name>A0A9P5HJ45_9HYPO</name>
<gene>
    <name evidence="2" type="ORF">G7Z17_g2284</name>
</gene>
<dbReference type="InterPro" id="IPR011032">
    <property type="entry name" value="GroES-like_sf"/>
</dbReference>
<comment type="caution">
    <text evidence="2">The sequence shown here is derived from an EMBL/GenBank/DDBJ whole genome shotgun (WGS) entry which is preliminary data.</text>
</comment>
<dbReference type="SUPFAM" id="SSF50129">
    <property type="entry name" value="GroES-like"/>
    <property type="match status" value="1"/>
</dbReference>
<dbReference type="PANTHER" id="PTHR45033">
    <property type="match status" value="1"/>
</dbReference>
<dbReference type="PANTHER" id="PTHR45033:SF2">
    <property type="entry name" value="ZINC-TYPE ALCOHOL DEHYDROGENASE-LIKE PROTEIN C1773.06C"/>
    <property type="match status" value="1"/>
</dbReference>
<evidence type="ECO:0000259" key="1">
    <source>
        <dbReference type="SMART" id="SM00829"/>
    </source>
</evidence>
<dbReference type="AlphaFoldDB" id="A0A9P5HJ45"/>
<dbReference type="InterPro" id="IPR020843">
    <property type="entry name" value="ER"/>
</dbReference>
<keyword evidence="3" id="KW-1185">Reference proteome</keyword>
<dbReference type="InterPro" id="IPR036291">
    <property type="entry name" value="NAD(P)-bd_dom_sf"/>
</dbReference>